<name>A0A5J6MDT0_9PROT</name>
<gene>
    <name evidence="1" type="ORF">FRZ44_05540</name>
</gene>
<evidence type="ECO:0000313" key="1">
    <source>
        <dbReference type="EMBL" id="QEX15271.1"/>
    </source>
</evidence>
<sequence length="94" mass="10522">MFKAWFDLTMRTTLLAFEAQRVIGLRVMKMAAGGPAAGREAERMVAEKGEAMAEAATILATGGSPEAVVRHYRTRVRANERRLSKTKRRRKTKT</sequence>
<dbReference type="AlphaFoldDB" id="A0A5J6MDT0"/>
<dbReference type="Proteomes" id="UP000326202">
    <property type="component" value="Chromosome"/>
</dbReference>
<accession>A0A5J6MDT0</accession>
<reference evidence="1 2" key="1">
    <citation type="submission" date="2019-08" db="EMBL/GenBank/DDBJ databases">
        <title>Hyperibacter terrae gen. nov., sp. nov. and Hyperibacter viscosus sp. nov., two new members in the family Rhodospirillaceae isolated from the rhizosphere of Hypericum perforatum.</title>
        <authorList>
            <person name="Noviana Z."/>
        </authorList>
    </citation>
    <scope>NUCLEOTIDE SEQUENCE [LARGE SCALE GENOMIC DNA]</scope>
    <source>
        <strain evidence="1 2">R5913</strain>
    </source>
</reference>
<dbReference type="EMBL" id="CP042906">
    <property type="protein sequence ID" value="QEX15271.1"/>
    <property type="molecule type" value="Genomic_DNA"/>
</dbReference>
<proteinExistence type="predicted"/>
<dbReference type="OrthoDB" id="8455046at2"/>
<keyword evidence="2" id="KW-1185">Reference proteome</keyword>
<organism evidence="1 2">
    <name type="scientific">Hypericibacter terrae</name>
    <dbReference type="NCBI Taxonomy" id="2602015"/>
    <lineage>
        <taxon>Bacteria</taxon>
        <taxon>Pseudomonadati</taxon>
        <taxon>Pseudomonadota</taxon>
        <taxon>Alphaproteobacteria</taxon>
        <taxon>Rhodospirillales</taxon>
        <taxon>Dongiaceae</taxon>
        <taxon>Hypericibacter</taxon>
    </lineage>
</organism>
<dbReference type="RefSeq" id="WP_151175740.1">
    <property type="nucleotide sequence ID" value="NZ_CP042906.1"/>
</dbReference>
<dbReference type="KEGG" id="htq:FRZ44_05540"/>
<evidence type="ECO:0000313" key="2">
    <source>
        <dbReference type="Proteomes" id="UP000326202"/>
    </source>
</evidence>
<protein>
    <submittedName>
        <fullName evidence="1">Uncharacterized protein</fullName>
    </submittedName>
</protein>